<dbReference type="InterPro" id="IPR024478">
    <property type="entry name" value="HlyB_4HB_MCP"/>
</dbReference>
<evidence type="ECO:0000256" key="1">
    <source>
        <dbReference type="ARBA" id="ARBA00023224"/>
    </source>
</evidence>
<dbReference type="OrthoDB" id="1790929at2"/>
<evidence type="ECO:0000313" key="8">
    <source>
        <dbReference type="Proteomes" id="UP000199520"/>
    </source>
</evidence>
<protein>
    <submittedName>
        <fullName evidence="7">Methyl-accepting chemotaxis sensory transducer</fullName>
    </submittedName>
</protein>
<dbReference type="AlphaFoldDB" id="A0A1I4GLY2"/>
<dbReference type="EMBL" id="FOTS01000001">
    <property type="protein sequence ID" value="SFL31052.1"/>
    <property type="molecule type" value="Genomic_DNA"/>
</dbReference>
<reference evidence="8" key="1">
    <citation type="submission" date="2016-10" db="EMBL/GenBank/DDBJ databases">
        <authorList>
            <person name="Varghese N."/>
            <person name="Submissions S."/>
        </authorList>
    </citation>
    <scope>NUCLEOTIDE SEQUENCE [LARGE SCALE GENOMIC DNA]</scope>
    <source>
        <strain evidence="8">DSM 13327</strain>
    </source>
</reference>
<keyword evidence="4" id="KW-0812">Transmembrane</keyword>
<dbReference type="PANTHER" id="PTHR32089:SF112">
    <property type="entry name" value="LYSOZYME-LIKE PROTEIN-RELATED"/>
    <property type="match status" value="1"/>
</dbReference>
<dbReference type="PRINTS" id="PR00260">
    <property type="entry name" value="CHEMTRNSDUCR"/>
</dbReference>
<sequence>MKIFDNMKVVLKLSVLIIISLLSLGVSGYTGYHFLQQSNTDMNSMYKERLIPVKILNETRAEVRKGDAATLELMLTTNESKNQELRKMLVDTAEKTTTNLAEIEKITLDAKSSDLLNKIKTNMQKYREARKQTSELSMQNKNAEAYALYITSVDPLANQLMDQLYTLSDYYSKLSEEMNEENQLSFKKATQITIAILVLSLIMLGMSGLYITKIITKPLNEMVLVCGELADGDFRDKPRSIVREDEIGQLSDALFKIQSSLRSLMKQVNVSVEQVAASSEELTASADQSAQASNQIAGSITDVAQGMEEQMAAADDTSAVMQQMSASVQQIAANASEVSEQSALAADKANEGNISVDKAVKQMVYIEKTVSTSAEVVAKLGERSIEIGQIVDTISGIAGQTNLLALNAAIEAARAGEQGRGFAVVAEEVRKLAEQSQDAAKQIATLISEIQGDTNKAVVAMGEGTREVKLGTEIVNTSGLAFQEIAKLVTHVSSQIKEISSAIEQMAIGSQQIVSSVKRMDDLSKRASGEAQAVSAATEEQSASMEEIASSSQALAKLAMDLQGEVNKFQI</sequence>
<dbReference type="GO" id="GO:0007165">
    <property type="term" value="P:signal transduction"/>
    <property type="evidence" value="ECO:0007669"/>
    <property type="project" value="UniProtKB-KW"/>
</dbReference>
<dbReference type="InterPro" id="IPR003660">
    <property type="entry name" value="HAMP_dom"/>
</dbReference>
<comment type="similarity">
    <text evidence="2">Belongs to the methyl-accepting chemotaxis (MCP) protein family.</text>
</comment>
<dbReference type="PROSITE" id="PS50885">
    <property type="entry name" value="HAMP"/>
    <property type="match status" value="1"/>
</dbReference>
<keyword evidence="4" id="KW-1133">Transmembrane helix</keyword>
<evidence type="ECO:0000259" key="5">
    <source>
        <dbReference type="PROSITE" id="PS50111"/>
    </source>
</evidence>
<dbReference type="InterPro" id="IPR004090">
    <property type="entry name" value="Chemotax_Me-accpt_rcpt"/>
</dbReference>
<feature type="domain" description="Methyl-accepting transducer" evidence="5">
    <location>
        <begin position="285"/>
        <end position="521"/>
    </location>
</feature>
<evidence type="ECO:0000259" key="6">
    <source>
        <dbReference type="PROSITE" id="PS50885"/>
    </source>
</evidence>
<dbReference type="GO" id="GO:0016020">
    <property type="term" value="C:membrane"/>
    <property type="evidence" value="ECO:0007669"/>
    <property type="project" value="InterPro"/>
</dbReference>
<dbReference type="PROSITE" id="PS50111">
    <property type="entry name" value="CHEMOTAXIS_TRANSDUC_2"/>
    <property type="match status" value="1"/>
</dbReference>
<dbReference type="GO" id="GO:0006935">
    <property type="term" value="P:chemotaxis"/>
    <property type="evidence" value="ECO:0007669"/>
    <property type="project" value="InterPro"/>
</dbReference>
<dbReference type="Pfam" id="PF00015">
    <property type="entry name" value="MCPsignal"/>
    <property type="match status" value="1"/>
</dbReference>
<dbReference type="CDD" id="cd06225">
    <property type="entry name" value="HAMP"/>
    <property type="match status" value="1"/>
</dbReference>
<accession>A0A1I4GLY2</accession>
<dbReference type="SMART" id="SM00283">
    <property type="entry name" value="MA"/>
    <property type="match status" value="1"/>
</dbReference>
<dbReference type="PANTHER" id="PTHR32089">
    <property type="entry name" value="METHYL-ACCEPTING CHEMOTAXIS PROTEIN MCPB"/>
    <property type="match status" value="1"/>
</dbReference>
<evidence type="ECO:0000256" key="4">
    <source>
        <dbReference type="SAM" id="Phobius"/>
    </source>
</evidence>
<evidence type="ECO:0000313" key="7">
    <source>
        <dbReference type="EMBL" id="SFL31052.1"/>
    </source>
</evidence>
<name>A0A1I4GLY2_9FIRM</name>
<dbReference type="Gene3D" id="1.10.287.950">
    <property type="entry name" value="Methyl-accepting chemotaxis protein"/>
    <property type="match status" value="1"/>
</dbReference>
<dbReference type="CDD" id="cd11386">
    <property type="entry name" value="MCP_signal"/>
    <property type="match status" value="1"/>
</dbReference>
<dbReference type="CDD" id="cd19411">
    <property type="entry name" value="MCP2201-like_sensor"/>
    <property type="match status" value="1"/>
</dbReference>
<gene>
    <name evidence="7" type="ORF">SAMN04490355_100133</name>
</gene>
<evidence type="ECO:0000256" key="3">
    <source>
        <dbReference type="PROSITE-ProRule" id="PRU00284"/>
    </source>
</evidence>
<dbReference type="Pfam" id="PF00672">
    <property type="entry name" value="HAMP"/>
    <property type="match status" value="1"/>
</dbReference>
<feature type="domain" description="HAMP" evidence="6">
    <location>
        <begin position="213"/>
        <end position="266"/>
    </location>
</feature>
<dbReference type="RefSeq" id="WP_090931760.1">
    <property type="nucleotide sequence ID" value="NZ_FOTS01000001.1"/>
</dbReference>
<dbReference type="SUPFAM" id="SSF58104">
    <property type="entry name" value="Methyl-accepting chemotaxis protein (MCP) signaling domain"/>
    <property type="match status" value="1"/>
</dbReference>
<feature type="transmembrane region" description="Helical" evidence="4">
    <location>
        <begin position="192"/>
        <end position="212"/>
    </location>
</feature>
<evidence type="ECO:0000256" key="2">
    <source>
        <dbReference type="ARBA" id="ARBA00029447"/>
    </source>
</evidence>
<keyword evidence="1 3" id="KW-0807">Transducer</keyword>
<dbReference type="InterPro" id="IPR004089">
    <property type="entry name" value="MCPsignal_dom"/>
</dbReference>
<dbReference type="Pfam" id="PF12729">
    <property type="entry name" value="4HB_MCP_1"/>
    <property type="match status" value="1"/>
</dbReference>
<dbReference type="GO" id="GO:0004888">
    <property type="term" value="F:transmembrane signaling receptor activity"/>
    <property type="evidence" value="ECO:0007669"/>
    <property type="project" value="InterPro"/>
</dbReference>
<dbReference type="SMART" id="SM00304">
    <property type="entry name" value="HAMP"/>
    <property type="match status" value="1"/>
</dbReference>
<keyword evidence="8" id="KW-1185">Reference proteome</keyword>
<keyword evidence="4" id="KW-0472">Membrane</keyword>
<dbReference type="STRING" id="1123291.SAMN04490355_100133"/>
<organism evidence="7 8">
    <name type="scientific">Pelosinus propionicus DSM 13327</name>
    <dbReference type="NCBI Taxonomy" id="1123291"/>
    <lineage>
        <taxon>Bacteria</taxon>
        <taxon>Bacillati</taxon>
        <taxon>Bacillota</taxon>
        <taxon>Negativicutes</taxon>
        <taxon>Selenomonadales</taxon>
        <taxon>Sporomusaceae</taxon>
        <taxon>Pelosinus</taxon>
    </lineage>
</organism>
<proteinExistence type="inferred from homology"/>
<dbReference type="InterPro" id="IPR047347">
    <property type="entry name" value="YvaQ-like_sensor"/>
</dbReference>
<dbReference type="Proteomes" id="UP000199520">
    <property type="component" value="Unassembled WGS sequence"/>
</dbReference>